<evidence type="ECO:0008006" key="4">
    <source>
        <dbReference type="Google" id="ProtNLM"/>
    </source>
</evidence>
<dbReference type="PANTHER" id="PTHR35024">
    <property type="entry name" value="HYPOTHETICAL CYTOSOLIC PROTEIN"/>
    <property type="match status" value="1"/>
</dbReference>
<dbReference type="Pfam" id="PF04519">
    <property type="entry name" value="Bactofilin"/>
    <property type="match status" value="1"/>
</dbReference>
<accession>A0A350H9C2</accession>
<evidence type="ECO:0000313" key="2">
    <source>
        <dbReference type="EMBL" id="HAV92138.1"/>
    </source>
</evidence>
<reference evidence="2 3" key="1">
    <citation type="journal article" date="2018" name="Nat. Biotechnol.">
        <title>A standardized bacterial taxonomy based on genome phylogeny substantially revises the tree of life.</title>
        <authorList>
            <person name="Parks D.H."/>
            <person name="Chuvochina M."/>
            <person name="Waite D.W."/>
            <person name="Rinke C."/>
            <person name="Skarshewski A."/>
            <person name="Chaumeil P.A."/>
            <person name="Hugenholtz P."/>
        </authorList>
    </citation>
    <scope>NUCLEOTIDE SEQUENCE [LARGE SCALE GENOMIC DNA]</scope>
    <source>
        <strain evidence="2">UBA9956</strain>
    </source>
</reference>
<evidence type="ECO:0000313" key="3">
    <source>
        <dbReference type="Proteomes" id="UP000264062"/>
    </source>
</evidence>
<name>A0A350H9C2_UNCW3</name>
<gene>
    <name evidence="2" type="ORF">DCW38_03040</name>
</gene>
<dbReference type="Proteomes" id="UP000264062">
    <property type="component" value="Unassembled WGS sequence"/>
</dbReference>
<comment type="caution">
    <text evidence="2">The sequence shown here is derived from an EMBL/GenBank/DDBJ whole genome shotgun (WGS) entry which is preliminary data.</text>
</comment>
<comment type="similarity">
    <text evidence="1">Belongs to the bactofilin family.</text>
</comment>
<evidence type="ECO:0000256" key="1">
    <source>
        <dbReference type="ARBA" id="ARBA00044755"/>
    </source>
</evidence>
<dbReference type="PANTHER" id="PTHR35024:SF4">
    <property type="entry name" value="POLYMER-FORMING CYTOSKELETAL PROTEIN"/>
    <property type="match status" value="1"/>
</dbReference>
<dbReference type="InterPro" id="IPR007607">
    <property type="entry name" value="BacA/B"/>
</dbReference>
<proteinExistence type="inferred from homology"/>
<organism evidence="2 3">
    <name type="scientific">candidate division WOR-3 bacterium</name>
    <dbReference type="NCBI Taxonomy" id="2052148"/>
    <lineage>
        <taxon>Bacteria</taxon>
        <taxon>Bacteria division WOR-3</taxon>
    </lineage>
</organism>
<sequence length="120" mass="12890">MEKTTSGITNIIGEGTEITGKVFVPGSVRIDGRVDGEISITDMITVGKTGNLKGIITTKDAVVGGRIEGTLNVKNRIELQKTAKVSVDMNCKLLIVEEGVVFDGTCSMTKQPEKQEQIKH</sequence>
<dbReference type="EMBL" id="DMZY01000090">
    <property type="protein sequence ID" value="HAV92138.1"/>
    <property type="molecule type" value="Genomic_DNA"/>
</dbReference>
<dbReference type="AlphaFoldDB" id="A0A350H9C2"/>
<protein>
    <recommendedName>
        <fullName evidence="4">Polymer-forming cytoskeletal protein</fullName>
    </recommendedName>
</protein>